<organism evidence="6 7">
    <name type="scientific">Sedimentisphaera salicampi</name>
    <dbReference type="NCBI Taxonomy" id="1941349"/>
    <lineage>
        <taxon>Bacteria</taxon>
        <taxon>Pseudomonadati</taxon>
        <taxon>Planctomycetota</taxon>
        <taxon>Phycisphaerae</taxon>
        <taxon>Sedimentisphaerales</taxon>
        <taxon>Sedimentisphaeraceae</taxon>
        <taxon>Sedimentisphaera</taxon>
    </lineage>
</organism>
<dbReference type="InterPro" id="IPR013785">
    <property type="entry name" value="Aldolase_TIM"/>
</dbReference>
<dbReference type="Gene3D" id="3.20.20.70">
    <property type="entry name" value="Aldolase class I"/>
    <property type="match status" value="1"/>
</dbReference>
<dbReference type="CDD" id="cd00452">
    <property type="entry name" value="KDPG_aldolase"/>
    <property type="match status" value="1"/>
</dbReference>
<evidence type="ECO:0000313" key="6">
    <source>
        <dbReference type="EMBL" id="ARN55704.1"/>
    </source>
</evidence>
<dbReference type="GO" id="GO:0016829">
    <property type="term" value="F:lyase activity"/>
    <property type="evidence" value="ECO:0007669"/>
    <property type="project" value="UniProtKB-KW"/>
</dbReference>
<protein>
    <submittedName>
        <fullName evidence="6">KHG/KDPG aldolase</fullName>
    </submittedName>
</protein>
<dbReference type="InterPro" id="IPR000887">
    <property type="entry name" value="Aldlse_KDPG_KHG"/>
</dbReference>
<comment type="pathway">
    <text evidence="1">Carbohydrate acid metabolism.</text>
</comment>
<accession>A0A1W6LIZ3</accession>
<dbReference type="Proteomes" id="UP000193334">
    <property type="component" value="Chromosome"/>
</dbReference>
<evidence type="ECO:0000256" key="5">
    <source>
        <dbReference type="ARBA" id="ARBA00023277"/>
    </source>
</evidence>
<dbReference type="EMBL" id="CP021023">
    <property type="protein sequence ID" value="ARN55704.1"/>
    <property type="molecule type" value="Genomic_DNA"/>
</dbReference>
<reference evidence="7" key="1">
    <citation type="submission" date="2017-04" db="EMBL/GenBank/DDBJ databases">
        <title>Comparative genomics and description of representatives of a novel lineage of planctomycetes thriving in anoxic sediments.</title>
        <authorList>
            <person name="Spring S."/>
            <person name="Bunk B."/>
            <person name="Sproer C."/>
        </authorList>
    </citation>
    <scope>NUCLEOTIDE SEQUENCE [LARGE SCALE GENOMIC DNA]</scope>
    <source>
        <strain evidence="7">ST-PulAB-D4</strain>
    </source>
</reference>
<dbReference type="SUPFAM" id="SSF51569">
    <property type="entry name" value="Aldolase"/>
    <property type="match status" value="1"/>
</dbReference>
<keyword evidence="7" id="KW-1185">Reference proteome</keyword>
<evidence type="ECO:0000313" key="7">
    <source>
        <dbReference type="Proteomes" id="UP000193334"/>
    </source>
</evidence>
<dbReference type="KEGG" id="pbp:STSP1_00067"/>
<evidence type="ECO:0000256" key="3">
    <source>
        <dbReference type="ARBA" id="ARBA00011233"/>
    </source>
</evidence>
<keyword evidence="4" id="KW-0456">Lyase</keyword>
<gene>
    <name evidence="6" type="primary">kdgA</name>
    <name evidence="6" type="ORF">STSP1_00067</name>
</gene>
<dbReference type="STRING" id="1941349.STSP1_00067"/>
<evidence type="ECO:0000256" key="2">
    <source>
        <dbReference type="ARBA" id="ARBA00006906"/>
    </source>
</evidence>
<dbReference type="PANTHER" id="PTHR30246:SF1">
    <property type="entry name" value="2-DEHYDRO-3-DEOXY-6-PHOSPHOGALACTONATE ALDOLASE-RELATED"/>
    <property type="match status" value="1"/>
</dbReference>
<dbReference type="RefSeq" id="WP_085754436.1">
    <property type="nucleotide sequence ID" value="NZ_CP021023.1"/>
</dbReference>
<dbReference type="AlphaFoldDB" id="A0A1W6LIZ3"/>
<proteinExistence type="inferred from homology"/>
<dbReference type="NCBIfam" id="NF005499">
    <property type="entry name" value="PRK07114.1"/>
    <property type="match status" value="1"/>
</dbReference>
<dbReference type="PANTHER" id="PTHR30246">
    <property type="entry name" value="2-KETO-3-DEOXY-6-PHOSPHOGLUCONATE ALDOLASE"/>
    <property type="match status" value="1"/>
</dbReference>
<evidence type="ECO:0000256" key="4">
    <source>
        <dbReference type="ARBA" id="ARBA00023239"/>
    </source>
</evidence>
<keyword evidence="5" id="KW-0119">Carbohydrate metabolism</keyword>
<sequence>MAKHSRLETLCAMKNIGLVPVFYRPDAETSCGIMRACAEGGARVIEFTNRGDRAIDVFKELAAYRDESLPEMIIGAGSVCDAPTAAMYIAAGADFIVSPILDRETALLCNKRKIPYSPGCGSASEIHQAHELGVEICKIFPGEQVGGPAFAKALKAPMPWAELMPTGGVAPTDKSLEEWFSAGIAAAGIGSKLIKGSFSSKEDYKKLTDKTAEVISKISKIRTKI</sequence>
<comment type="similarity">
    <text evidence="2">Belongs to the KHG/KDPG aldolase family.</text>
</comment>
<comment type="subunit">
    <text evidence="3">Homotrimer.</text>
</comment>
<evidence type="ECO:0000256" key="1">
    <source>
        <dbReference type="ARBA" id="ARBA00004761"/>
    </source>
</evidence>
<dbReference type="Pfam" id="PF01081">
    <property type="entry name" value="Aldolase"/>
    <property type="match status" value="1"/>
</dbReference>
<name>A0A1W6LIZ3_9BACT</name>